<feature type="transmembrane region" description="Helical" evidence="1">
    <location>
        <begin position="12"/>
        <end position="33"/>
    </location>
</feature>
<keyword evidence="4" id="KW-1185">Reference proteome</keyword>
<keyword evidence="1" id="KW-1133">Transmembrane helix</keyword>
<evidence type="ECO:0000256" key="1">
    <source>
        <dbReference type="SAM" id="Phobius"/>
    </source>
</evidence>
<dbReference type="Pfam" id="PF07786">
    <property type="entry name" value="HGSNAT_cat"/>
    <property type="match status" value="1"/>
</dbReference>
<feature type="transmembrane region" description="Helical" evidence="1">
    <location>
        <begin position="216"/>
        <end position="233"/>
    </location>
</feature>
<feature type="transmembrane region" description="Helical" evidence="1">
    <location>
        <begin position="321"/>
        <end position="345"/>
    </location>
</feature>
<evidence type="ECO:0000313" key="4">
    <source>
        <dbReference type="Proteomes" id="UP001183794"/>
    </source>
</evidence>
<dbReference type="PANTHER" id="PTHR30590">
    <property type="entry name" value="INNER MEMBRANE PROTEIN"/>
    <property type="match status" value="1"/>
</dbReference>
<feature type="transmembrane region" description="Helical" evidence="1">
    <location>
        <begin position="296"/>
        <end position="314"/>
    </location>
</feature>
<gene>
    <name evidence="3" type="ORF">J2S62_001671</name>
</gene>
<protein>
    <submittedName>
        <fullName evidence="3">Membrane protein YeiB</fullName>
    </submittedName>
</protein>
<reference evidence="3 4" key="1">
    <citation type="submission" date="2023-07" db="EMBL/GenBank/DDBJ databases">
        <title>Sequencing the genomes of 1000 actinobacteria strains.</title>
        <authorList>
            <person name="Klenk H.-P."/>
        </authorList>
    </citation>
    <scope>NUCLEOTIDE SEQUENCE [LARGE SCALE GENOMIC DNA]</scope>
    <source>
        <strain evidence="3 4">DSM 22966</strain>
    </source>
</reference>
<dbReference type="InterPro" id="IPR052529">
    <property type="entry name" value="Bact_Transport_Assoc"/>
</dbReference>
<feature type="transmembrane region" description="Helical" evidence="1">
    <location>
        <begin position="365"/>
        <end position="386"/>
    </location>
</feature>
<dbReference type="InterPro" id="IPR012429">
    <property type="entry name" value="HGSNAT_cat"/>
</dbReference>
<feature type="transmembrane region" description="Helical" evidence="1">
    <location>
        <begin position="104"/>
        <end position="122"/>
    </location>
</feature>
<evidence type="ECO:0000259" key="2">
    <source>
        <dbReference type="Pfam" id="PF07786"/>
    </source>
</evidence>
<organism evidence="3 4">
    <name type="scientific">Enteractinococcus fodinae</name>
    <dbReference type="NCBI Taxonomy" id="684663"/>
    <lineage>
        <taxon>Bacteria</taxon>
        <taxon>Bacillati</taxon>
        <taxon>Actinomycetota</taxon>
        <taxon>Actinomycetes</taxon>
        <taxon>Micrococcales</taxon>
        <taxon>Micrococcaceae</taxon>
    </lineage>
</organism>
<feature type="domain" description="Heparan-alpha-glucosaminide N-acetyltransferase catalytic" evidence="2">
    <location>
        <begin position="9"/>
        <end position="217"/>
    </location>
</feature>
<proteinExistence type="predicted"/>
<dbReference type="Proteomes" id="UP001183794">
    <property type="component" value="Unassembled WGS sequence"/>
</dbReference>
<sequence length="406" mass="43536">MPGLGGSGRIVGLDTARGVAIFGMIATHIYPLLTGTGAGAVTPTWVGMTFTGVSSALFVVLAGVGLSLLTRNTAHPGRSRVQLSMRALILIFIGLLLGHAGSNVAIILVHYGVLFLVAMWFITMSRKVLTITAISWIVVAPWVHGLFTRFMHVQAGGTSVYVENWRLWTSPTLLDVLTQPLLTLWDVLFTGYYPVISFLGYILVGMAIGRANLRRLVTAAGLFVTGAVIYVASRGLGAWFLSDDAFAYRVAHATGYDVAELDALAATGAQIDTNLIMGAPQWFGLAVPHSGAPLDMYSTAGAALAAIGLFLMLTRSTVMQVVLLPITATGMIALTAYTAHVILTGLWPRTWPSMVVIGDPVWDDIWLMLIVHWVLVAVLGMVVYFLKVRGPLESLLRNASRVTAKT</sequence>
<dbReference type="PANTHER" id="PTHR30590:SF3">
    <property type="entry name" value="HYPOTHETICAL MEMBRANE SPANNING PROTEIN"/>
    <property type="match status" value="1"/>
</dbReference>
<comment type="caution">
    <text evidence="3">The sequence shown here is derived from an EMBL/GenBank/DDBJ whole genome shotgun (WGS) entry which is preliminary data.</text>
</comment>
<name>A0ABU2B1D6_9MICC</name>
<evidence type="ECO:0000313" key="3">
    <source>
        <dbReference type="EMBL" id="MDR7347414.1"/>
    </source>
</evidence>
<feature type="transmembrane region" description="Helical" evidence="1">
    <location>
        <begin position="45"/>
        <end position="69"/>
    </location>
</feature>
<feature type="transmembrane region" description="Helical" evidence="1">
    <location>
        <begin position="129"/>
        <end position="147"/>
    </location>
</feature>
<feature type="transmembrane region" description="Helical" evidence="1">
    <location>
        <begin position="182"/>
        <end position="204"/>
    </location>
</feature>
<dbReference type="RefSeq" id="WP_310173563.1">
    <property type="nucleotide sequence ID" value="NZ_BAABHE010000001.1"/>
</dbReference>
<keyword evidence="1" id="KW-0812">Transmembrane</keyword>
<keyword evidence="1" id="KW-0472">Membrane</keyword>
<dbReference type="EMBL" id="JAVDYJ010000001">
    <property type="protein sequence ID" value="MDR7347414.1"/>
    <property type="molecule type" value="Genomic_DNA"/>
</dbReference>
<accession>A0ABU2B1D6</accession>
<feature type="transmembrane region" description="Helical" evidence="1">
    <location>
        <begin position="81"/>
        <end position="98"/>
    </location>
</feature>